<dbReference type="Proteomes" id="UP000199651">
    <property type="component" value="Unassembled WGS sequence"/>
</dbReference>
<keyword evidence="5" id="KW-0378">Hydrolase</keyword>
<dbReference type="Pfam" id="PF01965">
    <property type="entry name" value="DJ-1_PfpI"/>
    <property type="match status" value="1"/>
</dbReference>
<dbReference type="RefSeq" id="WP_091383347.1">
    <property type="nucleotide sequence ID" value="NZ_FNDV01000016.1"/>
</dbReference>
<dbReference type="InterPro" id="IPR002818">
    <property type="entry name" value="DJ-1/PfpI"/>
</dbReference>
<dbReference type="PANTHER" id="PTHR48094">
    <property type="entry name" value="PROTEIN/NUCLEIC ACID DEGLYCASE DJ-1-RELATED"/>
    <property type="match status" value="1"/>
</dbReference>
<dbReference type="GO" id="GO:0019172">
    <property type="term" value="F:glyoxalase III activity"/>
    <property type="evidence" value="ECO:0007669"/>
    <property type="project" value="TreeGrafter"/>
</dbReference>
<dbReference type="PANTHER" id="PTHR48094:SF11">
    <property type="entry name" value="GLUTATHIONE-INDEPENDENT GLYOXALASE HSP31-RELATED"/>
    <property type="match status" value="1"/>
</dbReference>
<feature type="domain" description="DJ-1/PfpI" evidence="4">
    <location>
        <begin position="24"/>
        <end position="193"/>
    </location>
</feature>
<dbReference type="OrthoDB" id="9792284at2"/>
<evidence type="ECO:0000256" key="3">
    <source>
        <dbReference type="ARBA" id="ARBA00038493"/>
    </source>
</evidence>
<keyword evidence="2" id="KW-0456">Lyase</keyword>
<proteinExistence type="inferred from homology"/>
<evidence type="ECO:0000256" key="1">
    <source>
        <dbReference type="ARBA" id="ARBA00023016"/>
    </source>
</evidence>
<evidence type="ECO:0000313" key="5">
    <source>
        <dbReference type="EMBL" id="SDP82988.1"/>
    </source>
</evidence>
<accession>A0A1H0VXM8</accession>
<reference evidence="6" key="1">
    <citation type="submission" date="2016-10" db="EMBL/GenBank/DDBJ databases">
        <authorList>
            <person name="Varghese N."/>
            <person name="Submissions S."/>
        </authorList>
    </citation>
    <scope>NUCLEOTIDE SEQUENCE [LARGE SCALE GENOMIC DNA]</scope>
    <source>
        <strain evidence="6">IBRC-M 10655</strain>
    </source>
</reference>
<evidence type="ECO:0000256" key="2">
    <source>
        <dbReference type="ARBA" id="ARBA00023239"/>
    </source>
</evidence>
<comment type="similarity">
    <text evidence="3">Belongs to the peptidase C56 family. HSP31-like subfamily.</text>
</comment>
<name>A0A1H0VXM8_9PSEU</name>
<dbReference type="GO" id="GO:0005737">
    <property type="term" value="C:cytoplasm"/>
    <property type="evidence" value="ECO:0007669"/>
    <property type="project" value="TreeGrafter"/>
</dbReference>
<evidence type="ECO:0000313" key="6">
    <source>
        <dbReference type="Proteomes" id="UP000199651"/>
    </source>
</evidence>
<dbReference type="STRING" id="504798.SAMN05421871_11621"/>
<keyword evidence="6" id="KW-1185">Reference proteome</keyword>
<gene>
    <name evidence="5" type="ORF">SAMN05192558_11620</name>
</gene>
<dbReference type="GO" id="GO:0006508">
    <property type="term" value="P:proteolysis"/>
    <property type="evidence" value="ECO:0007669"/>
    <property type="project" value="UniProtKB-KW"/>
</dbReference>
<dbReference type="AlphaFoldDB" id="A0A1H0VXM8"/>
<dbReference type="InterPro" id="IPR029062">
    <property type="entry name" value="Class_I_gatase-like"/>
</dbReference>
<dbReference type="GO" id="GO:0019243">
    <property type="term" value="P:methylglyoxal catabolic process to D-lactate via S-lactoyl-glutathione"/>
    <property type="evidence" value="ECO:0007669"/>
    <property type="project" value="TreeGrafter"/>
</dbReference>
<evidence type="ECO:0000259" key="4">
    <source>
        <dbReference type="Pfam" id="PF01965"/>
    </source>
</evidence>
<protein>
    <submittedName>
        <fullName evidence="5">Putative intracellular protease/amidase</fullName>
    </submittedName>
</protein>
<dbReference type="InterPro" id="IPR050325">
    <property type="entry name" value="Prot/Nucl_acid_deglycase"/>
</dbReference>
<sequence length="197" mass="20107">MTNVLLVLTSAASLGGRPTGVWLEEFTVPLHAFHAAGFTVDVASVLGGTPPIDPASGSGGPTDTLALAEVDPKAYDAVFLVGGHGAMADFPDNPDLTQVLRNTPVVAAVCHGSAGLLNVPELVSGKVVTVFSDSEETAAGADAIIPFSLARKMVELGANVEAGDPFTSSVRQDGKLFTGQNPQSSGALADLVVRELR</sequence>
<dbReference type="Gene3D" id="3.40.50.880">
    <property type="match status" value="1"/>
</dbReference>
<keyword evidence="5" id="KW-0645">Protease</keyword>
<dbReference type="SUPFAM" id="SSF52317">
    <property type="entry name" value="Class I glutamine amidotransferase-like"/>
    <property type="match status" value="1"/>
</dbReference>
<organism evidence="5 6">
    <name type="scientific">Actinokineospora alba</name>
    <dbReference type="NCBI Taxonomy" id="504798"/>
    <lineage>
        <taxon>Bacteria</taxon>
        <taxon>Bacillati</taxon>
        <taxon>Actinomycetota</taxon>
        <taxon>Actinomycetes</taxon>
        <taxon>Pseudonocardiales</taxon>
        <taxon>Pseudonocardiaceae</taxon>
        <taxon>Actinokineospora</taxon>
    </lineage>
</organism>
<dbReference type="CDD" id="cd03141">
    <property type="entry name" value="GATase1_Hsp31_like"/>
    <property type="match status" value="1"/>
</dbReference>
<keyword evidence="1" id="KW-0346">Stress response</keyword>
<dbReference type="GO" id="GO:0008233">
    <property type="term" value="F:peptidase activity"/>
    <property type="evidence" value="ECO:0007669"/>
    <property type="project" value="UniProtKB-KW"/>
</dbReference>
<dbReference type="EMBL" id="FNJB01000016">
    <property type="protein sequence ID" value="SDP82988.1"/>
    <property type="molecule type" value="Genomic_DNA"/>
</dbReference>